<keyword evidence="4" id="KW-0186">Copper</keyword>
<feature type="domain" description="HMA" evidence="8">
    <location>
        <begin position="1"/>
        <end position="66"/>
    </location>
</feature>
<keyword evidence="2" id="KW-0479">Metal-binding</keyword>
<dbReference type="AlphaFoldDB" id="A0AAV5RL26"/>
<dbReference type="SUPFAM" id="SSF55008">
    <property type="entry name" value="HMA, heavy metal-associated domain"/>
    <property type="match status" value="1"/>
</dbReference>
<dbReference type="Pfam" id="PF00403">
    <property type="entry name" value="HMA"/>
    <property type="match status" value="1"/>
</dbReference>
<comment type="caution">
    <text evidence="9">The sequence shown here is derived from an EMBL/GenBank/DDBJ whole genome shotgun (WGS) entry which is preliminary data.</text>
</comment>
<evidence type="ECO:0000256" key="1">
    <source>
        <dbReference type="ARBA" id="ARBA00022448"/>
    </source>
</evidence>
<organism evidence="9 10">
    <name type="scientific">Starmerella bacillaris</name>
    <name type="common">Yeast</name>
    <name type="synonym">Candida zemplinina</name>
    <dbReference type="NCBI Taxonomy" id="1247836"/>
    <lineage>
        <taxon>Eukaryota</taxon>
        <taxon>Fungi</taxon>
        <taxon>Dikarya</taxon>
        <taxon>Ascomycota</taxon>
        <taxon>Saccharomycotina</taxon>
        <taxon>Dipodascomycetes</taxon>
        <taxon>Dipodascales</taxon>
        <taxon>Trichomonascaceae</taxon>
        <taxon>Starmerella</taxon>
    </lineage>
</organism>
<evidence type="ECO:0000256" key="3">
    <source>
        <dbReference type="ARBA" id="ARBA00022796"/>
    </source>
</evidence>
<dbReference type="GO" id="GO:0016531">
    <property type="term" value="F:copper chaperone activity"/>
    <property type="evidence" value="ECO:0007669"/>
    <property type="project" value="TreeGrafter"/>
</dbReference>
<evidence type="ECO:0000256" key="4">
    <source>
        <dbReference type="ARBA" id="ARBA00023008"/>
    </source>
</evidence>
<keyword evidence="5" id="KW-0406">Ion transport</keyword>
<dbReference type="FunFam" id="3.30.70.100:FF:000008">
    <property type="entry name" value="Copper transport protein ATOX1"/>
    <property type="match status" value="1"/>
</dbReference>
<sequence length="71" mass="7860">MAVYEFEVTMTCEGCVNAVNRVLNRLDGVQKVGISLEEQKVEVVTDDSLEYQTVYDTIAKTGKKITSGKTL</sequence>
<dbReference type="InterPro" id="IPR051881">
    <property type="entry name" value="Copper_transport_ATOX1-like"/>
</dbReference>
<dbReference type="InterPro" id="IPR036163">
    <property type="entry name" value="HMA_dom_sf"/>
</dbReference>
<keyword evidence="10" id="KW-1185">Reference proteome</keyword>
<keyword evidence="3" id="KW-0187">Copper transport</keyword>
<name>A0AAV5RL26_STABA</name>
<dbReference type="GO" id="GO:0046872">
    <property type="term" value="F:metal ion binding"/>
    <property type="evidence" value="ECO:0007669"/>
    <property type="project" value="UniProtKB-KW"/>
</dbReference>
<accession>A0AAV5RL26</accession>
<evidence type="ECO:0000259" key="8">
    <source>
        <dbReference type="PROSITE" id="PS50846"/>
    </source>
</evidence>
<dbReference type="PANTHER" id="PTHR46365">
    <property type="entry name" value="COPPER TRANSPORT PROTEIN ATOX1"/>
    <property type="match status" value="1"/>
</dbReference>
<evidence type="ECO:0000256" key="5">
    <source>
        <dbReference type="ARBA" id="ARBA00023065"/>
    </source>
</evidence>
<dbReference type="CDD" id="cd00371">
    <property type="entry name" value="HMA"/>
    <property type="match status" value="1"/>
</dbReference>
<evidence type="ECO:0000256" key="2">
    <source>
        <dbReference type="ARBA" id="ARBA00022723"/>
    </source>
</evidence>
<keyword evidence="6" id="KW-0143">Chaperone</keyword>
<evidence type="ECO:0000256" key="7">
    <source>
        <dbReference type="ARBA" id="ARBA00038171"/>
    </source>
</evidence>
<comment type="similarity">
    <text evidence="7">Belongs to the ATX1 family.</text>
</comment>
<dbReference type="Proteomes" id="UP001362899">
    <property type="component" value="Unassembled WGS sequence"/>
</dbReference>
<dbReference type="GO" id="GO:0006825">
    <property type="term" value="P:copper ion transport"/>
    <property type="evidence" value="ECO:0007669"/>
    <property type="project" value="UniProtKB-KW"/>
</dbReference>
<dbReference type="PANTHER" id="PTHR46365:SF1">
    <property type="entry name" value="COPPER TRANSPORT PROTEIN ATOX1"/>
    <property type="match status" value="1"/>
</dbReference>
<evidence type="ECO:0000313" key="10">
    <source>
        <dbReference type="Proteomes" id="UP001362899"/>
    </source>
</evidence>
<protein>
    <submittedName>
        <fullName evidence="9">Copper metallochaperone</fullName>
    </submittedName>
</protein>
<dbReference type="InterPro" id="IPR006121">
    <property type="entry name" value="HMA_dom"/>
</dbReference>
<dbReference type="Gene3D" id="3.30.70.100">
    <property type="match status" value="1"/>
</dbReference>
<proteinExistence type="inferred from homology"/>
<gene>
    <name evidence="9" type="ORF">DASB73_030630</name>
</gene>
<evidence type="ECO:0000256" key="6">
    <source>
        <dbReference type="ARBA" id="ARBA00023186"/>
    </source>
</evidence>
<evidence type="ECO:0000313" key="9">
    <source>
        <dbReference type="EMBL" id="GMM52100.1"/>
    </source>
</evidence>
<keyword evidence="1" id="KW-0813">Transport</keyword>
<dbReference type="PROSITE" id="PS50846">
    <property type="entry name" value="HMA_2"/>
    <property type="match status" value="1"/>
</dbReference>
<reference evidence="9 10" key="1">
    <citation type="journal article" date="2023" name="Elife">
        <title>Identification of key yeast species and microbe-microbe interactions impacting larval growth of Drosophila in the wild.</title>
        <authorList>
            <person name="Mure A."/>
            <person name="Sugiura Y."/>
            <person name="Maeda R."/>
            <person name="Honda K."/>
            <person name="Sakurai N."/>
            <person name="Takahashi Y."/>
            <person name="Watada M."/>
            <person name="Katoh T."/>
            <person name="Gotoh A."/>
            <person name="Gotoh Y."/>
            <person name="Taniguchi I."/>
            <person name="Nakamura K."/>
            <person name="Hayashi T."/>
            <person name="Katayama T."/>
            <person name="Uemura T."/>
            <person name="Hattori Y."/>
        </authorList>
    </citation>
    <scope>NUCLEOTIDE SEQUENCE [LARGE SCALE GENOMIC DNA]</scope>
    <source>
        <strain evidence="9 10">SB-73</strain>
    </source>
</reference>
<dbReference type="EMBL" id="BTGC01000008">
    <property type="protein sequence ID" value="GMM52100.1"/>
    <property type="molecule type" value="Genomic_DNA"/>
</dbReference>
<dbReference type="GO" id="GO:0005829">
    <property type="term" value="C:cytosol"/>
    <property type="evidence" value="ECO:0007669"/>
    <property type="project" value="TreeGrafter"/>
</dbReference>